<proteinExistence type="predicted"/>
<dbReference type="SUPFAM" id="SSF55961">
    <property type="entry name" value="Bet v1-like"/>
    <property type="match status" value="1"/>
</dbReference>
<dbReference type="InterPro" id="IPR023393">
    <property type="entry name" value="START-like_dom_sf"/>
</dbReference>
<dbReference type="EMBL" id="CP104205">
    <property type="protein sequence ID" value="UWX56336.1"/>
    <property type="molecule type" value="Genomic_DNA"/>
</dbReference>
<sequence>MTKSDPDWDATSFGFDLVENGENIKVQFWHVGWRECNAHFRRSSFCWAILLNGLKNYVEKGIIIPFEKRE</sequence>
<name>A0ABY5YBB8_9FLAO</name>
<organism evidence="1 2">
    <name type="scientific">Maribacter litopenaei</name>
    <dbReference type="NCBI Taxonomy" id="2976127"/>
    <lineage>
        <taxon>Bacteria</taxon>
        <taxon>Pseudomonadati</taxon>
        <taxon>Bacteroidota</taxon>
        <taxon>Flavobacteriia</taxon>
        <taxon>Flavobacteriales</taxon>
        <taxon>Flavobacteriaceae</taxon>
        <taxon>Maribacter</taxon>
    </lineage>
</organism>
<evidence type="ECO:0000313" key="2">
    <source>
        <dbReference type="Proteomes" id="UP001059209"/>
    </source>
</evidence>
<dbReference type="Gene3D" id="3.30.530.20">
    <property type="match status" value="1"/>
</dbReference>
<evidence type="ECO:0000313" key="1">
    <source>
        <dbReference type="EMBL" id="UWX56336.1"/>
    </source>
</evidence>
<reference evidence="1" key="1">
    <citation type="submission" date="2022-09" db="EMBL/GenBank/DDBJ databases">
        <title>Maribacter litopenaei sp. nov., isolated from the intestinal tract of the Pacific White Shrimp, Litopenaeus vannamei.</title>
        <authorList>
            <person name="Kim S.Y."/>
            <person name="Hwang C.Y."/>
        </authorList>
    </citation>
    <scope>NUCLEOTIDE SEQUENCE</scope>
    <source>
        <strain evidence="1">HL-LV01</strain>
    </source>
</reference>
<protein>
    <recommendedName>
        <fullName evidence="3">Activator of Hsp90 ATPase homolog 1-like protein</fullName>
    </recommendedName>
</protein>
<evidence type="ECO:0008006" key="3">
    <source>
        <dbReference type="Google" id="ProtNLM"/>
    </source>
</evidence>
<dbReference type="Proteomes" id="UP001059209">
    <property type="component" value="Chromosome"/>
</dbReference>
<dbReference type="RefSeq" id="WP_260574973.1">
    <property type="nucleotide sequence ID" value="NZ_CP104205.1"/>
</dbReference>
<gene>
    <name evidence="1" type="ORF">NYZ99_09110</name>
</gene>
<accession>A0ABY5YBB8</accession>
<keyword evidence="2" id="KW-1185">Reference proteome</keyword>